<gene>
    <name evidence="11" type="ORF">K505DRAFT_374439</name>
</gene>
<dbReference type="Proteomes" id="UP000799757">
    <property type="component" value="Unassembled WGS sequence"/>
</dbReference>
<dbReference type="InterPro" id="IPR037624">
    <property type="entry name" value="Nup133-like"/>
</dbReference>
<dbReference type="InterPro" id="IPR015943">
    <property type="entry name" value="WD40/YVTN_repeat-like_dom_sf"/>
</dbReference>
<dbReference type="InterPro" id="IPR007187">
    <property type="entry name" value="Nucleoporin_Nup133/Nup155_C"/>
</dbReference>
<protein>
    <submittedName>
        <fullName evidence="11">Uncharacterized protein</fullName>
    </submittedName>
</protein>
<evidence type="ECO:0000256" key="5">
    <source>
        <dbReference type="ARBA" id="ARBA00022927"/>
    </source>
</evidence>
<feature type="domain" description="Nucleoporin Nup133/Nup155-like N-terminal" evidence="10">
    <location>
        <begin position="103"/>
        <end position="520"/>
    </location>
</feature>
<comment type="subcellular location">
    <subcellularLocation>
        <location evidence="1">Nucleus envelope</location>
    </subcellularLocation>
</comment>
<dbReference type="Pfam" id="PF08801">
    <property type="entry name" value="Nucleoporin_N"/>
    <property type="match status" value="1"/>
</dbReference>
<dbReference type="GO" id="GO:0000972">
    <property type="term" value="P:transcription-dependent tethering of RNA polymerase II gene DNA at nuclear periphery"/>
    <property type="evidence" value="ECO:0007669"/>
    <property type="project" value="TreeGrafter"/>
</dbReference>
<evidence type="ECO:0000313" key="12">
    <source>
        <dbReference type="Proteomes" id="UP000799757"/>
    </source>
</evidence>
<dbReference type="Gene3D" id="1.20.58.1380">
    <property type="match status" value="1"/>
</dbReference>
<feature type="domain" description="Nucleoporin Nup133/Nup155-like C-terminal" evidence="9">
    <location>
        <begin position="633"/>
        <end position="1300"/>
    </location>
</feature>
<dbReference type="GO" id="GO:0031080">
    <property type="term" value="C:nuclear pore outer ring"/>
    <property type="evidence" value="ECO:0007669"/>
    <property type="project" value="TreeGrafter"/>
</dbReference>
<organism evidence="11 12">
    <name type="scientific">Melanomma pulvis-pyrius CBS 109.77</name>
    <dbReference type="NCBI Taxonomy" id="1314802"/>
    <lineage>
        <taxon>Eukaryota</taxon>
        <taxon>Fungi</taxon>
        <taxon>Dikarya</taxon>
        <taxon>Ascomycota</taxon>
        <taxon>Pezizomycotina</taxon>
        <taxon>Dothideomycetes</taxon>
        <taxon>Pleosporomycetidae</taxon>
        <taxon>Pleosporales</taxon>
        <taxon>Melanommataceae</taxon>
        <taxon>Melanomma</taxon>
    </lineage>
</organism>
<dbReference type="PANTHER" id="PTHR13405">
    <property type="entry name" value="NUCLEAR PORE COMPLEX PROTEIN NUP133"/>
    <property type="match status" value="1"/>
</dbReference>
<evidence type="ECO:0000256" key="8">
    <source>
        <dbReference type="SAM" id="MobiDB-lite"/>
    </source>
</evidence>
<feature type="region of interest" description="Disordered" evidence="8">
    <location>
        <begin position="1326"/>
        <end position="1374"/>
    </location>
</feature>
<dbReference type="SUPFAM" id="SSF117289">
    <property type="entry name" value="Nucleoporin domain"/>
    <property type="match status" value="1"/>
</dbReference>
<keyword evidence="4" id="KW-0509">mRNA transport</keyword>
<dbReference type="GO" id="GO:0016973">
    <property type="term" value="P:poly(A)+ mRNA export from nucleus"/>
    <property type="evidence" value="ECO:0007669"/>
    <property type="project" value="TreeGrafter"/>
</dbReference>
<keyword evidence="7" id="KW-0539">Nucleus</keyword>
<dbReference type="GO" id="GO:0017056">
    <property type="term" value="F:structural constituent of nuclear pore"/>
    <property type="evidence" value="ECO:0007669"/>
    <property type="project" value="InterPro"/>
</dbReference>
<evidence type="ECO:0000256" key="1">
    <source>
        <dbReference type="ARBA" id="ARBA00004259"/>
    </source>
</evidence>
<evidence type="ECO:0000256" key="7">
    <source>
        <dbReference type="ARBA" id="ARBA00023242"/>
    </source>
</evidence>
<dbReference type="PANTHER" id="PTHR13405:SF11">
    <property type="entry name" value="NUCLEAR PORE COMPLEX PROTEIN NUP133"/>
    <property type="match status" value="1"/>
</dbReference>
<feature type="region of interest" description="Disordered" evidence="8">
    <location>
        <begin position="1"/>
        <end position="63"/>
    </location>
</feature>
<accession>A0A6A6XE13</accession>
<name>A0A6A6XE13_9PLEO</name>
<evidence type="ECO:0000313" key="11">
    <source>
        <dbReference type="EMBL" id="KAF2794749.1"/>
    </source>
</evidence>
<feature type="compositionally biased region" description="Polar residues" evidence="8">
    <location>
        <begin position="1"/>
        <end position="17"/>
    </location>
</feature>
<comment type="similarity">
    <text evidence="2">Belongs to the nucleoporin Nup133 family.</text>
</comment>
<dbReference type="Pfam" id="PF03177">
    <property type="entry name" value="Nucleoporin_C"/>
    <property type="match status" value="1"/>
</dbReference>
<dbReference type="InterPro" id="IPR014908">
    <property type="entry name" value="Nucleoporin_Nup133/Nup155_N"/>
</dbReference>
<keyword evidence="3" id="KW-0813">Transport</keyword>
<proteinExistence type="inferred from homology"/>
<dbReference type="OrthoDB" id="103454at2759"/>
<keyword evidence="6" id="KW-0811">Translocation</keyword>
<evidence type="ECO:0000259" key="9">
    <source>
        <dbReference type="Pfam" id="PF03177"/>
    </source>
</evidence>
<reference evidence="11" key="1">
    <citation type="journal article" date="2020" name="Stud. Mycol.">
        <title>101 Dothideomycetes genomes: a test case for predicting lifestyles and emergence of pathogens.</title>
        <authorList>
            <person name="Haridas S."/>
            <person name="Albert R."/>
            <person name="Binder M."/>
            <person name="Bloem J."/>
            <person name="Labutti K."/>
            <person name="Salamov A."/>
            <person name="Andreopoulos B."/>
            <person name="Baker S."/>
            <person name="Barry K."/>
            <person name="Bills G."/>
            <person name="Bluhm B."/>
            <person name="Cannon C."/>
            <person name="Castanera R."/>
            <person name="Culley D."/>
            <person name="Daum C."/>
            <person name="Ezra D."/>
            <person name="Gonzalez J."/>
            <person name="Henrissat B."/>
            <person name="Kuo A."/>
            <person name="Liang C."/>
            <person name="Lipzen A."/>
            <person name="Lutzoni F."/>
            <person name="Magnuson J."/>
            <person name="Mondo S."/>
            <person name="Nolan M."/>
            <person name="Ohm R."/>
            <person name="Pangilinan J."/>
            <person name="Park H.-J."/>
            <person name="Ramirez L."/>
            <person name="Alfaro M."/>
            <person name="Sun H."/>
            <person name="Tritt A."/>
            <person name="Yoshinaga Y."/>
            <person name="Zwiers L.-H."/>
            <person name="Turgeon B."/>
            <person name="Goodwin S."/>
            <person name="Spatafora J."/>
            <person name="Crous P."/>
            <person name="Grigoriev I."/>
        </authorList>
    </citation>
    <scope>NUCLEOTIDE SEQUENCE</scope>
    <source>
        <strain evidence="11">CBS 109.77</strain>
    </source>
</reference>
<keyword evidence="12" id="KW-1185">Reference proteome</keyword>
<sequence>MFSPEASAQNARSSLRNNPRRRQRKDSDGLQQQPRRKRSKLSGDTFYSPADAHTNGNANGNGAVTMNGHVSHVGFDDSLDIPVREKTGHPKRGLQDNTPLYLTRNETFDVKRLPNFPTGLSRNPVPFRASALTSAGLALALTPDNALLWDYTPVTGPPKVLTLPLPFGLKDSDPLPLGAIVRNGPANEFGILAVATSIGKITFWDNVESAEARSHFPQRHQGVDGSVKLYSGETITEIVDIEHAGYILILSSGRLAQLTLRDSQGRPSIATSILSSPNGSNGSFFSFKGLLGGAIRKTIASVKARPSESRGQMEVITATRNGLIQLWDLSWSGQQQIFRKEIDVHAEILAAVQQGTAPETRGQHEAHILDFSILDQHNVPGSISLLVLVAFSGRNFLDYSLLEVDLSNTSGTVSRAIPVRNFHQAQIPKEPSGTLLLPRPGHTAFVQFPGAIFIASLAKPEVSPDAQLLSDSGKPTLPFQDTIYFREDLHVQVCGTALEHVVKKDKVASALVFIQNYGIIQVSSLPPATEADNIRRHKVTALSKLEQATFFSNIPDTILDFSIKSRYSFAQLEVEQAAYSISVAVLASIAVHFERVPSSMDDHLRQRASALRALISHLRTDYPPISSTTTWRLLWHAEKLAAASELWKWYQAMLHDKEARPEAYPDPLLMNDMVKALADKYKTKINRDLGETDPVRHFFLKDINSLEILIPWAWQYLRLVYLESKTRTTKSRPATMQRLSEGNDVVIIALEAGFKFRQENCEIYGLDPDTIVDGILQPGHGYDMLPHFWTSTHNIVASIRSLTDVGRIQATESFEQGLQEDLAKKIAQDNPRLVKLGCQTHIERFQWALEQSDEQKIEMGRSLKEEFNTKVRPEHIYSLVGIGMANEGMNLAEYYLDMPTLVRLVWDESTFLEESRVSTQSKMEQAEAIVKLNRIKERVRRYFDMYGDAWAEAYYSRYISENQTGQLLKKEDVNQPALTKFLRADPSRVRLRWINEVCGEKNYAAAADALLVAATKQETNAWCQKVELSIAKLAILCKDEATPGVIKEPEEVSTEKTNAEKFRDSRLKFTKDQLEYAKIQDRVYERLLPTISGALDDESAIQLLMSEFGQGRLTDRPAHQQLLQQGFENLIHNRVLEPALLIDVLTLMTYDETTPPTEIIQSNEFAFALRVLALSILQIHKNSRAGMIKVIWKRLCIRDDWAEINDTKNVTDAQLQEFLAHTAAGWTWKAFEKMCDDDPFNKHVKPPSKVYELIGAGGTHGELCIRFPSEDIRNPIISDNVADDTILQTHLDKHRLEGWFLAACRAGKRAFEEEKNPDHNAQVLVIDSDSSASAEGDEPRLDTANAGATASGALQGNDQQSVVGQVQDVEMQDQ</sequence>
<dbReference type="Gene3D" id="2.130.10.10">
    <property type="entry name" value="YVTN repeat-like/Quinoprotein amine dehydrogenase"/>
    <property type="match status" value="1"/>
</dbReference>
<evidence type="ECO:0000256" key="3">
    <source>
        <dbReference type="ARBA" id="ARBA00022448"/>
    </source>
</evidence>
<evidence type="ECO:0000259" key="10">
    <source>
        <dbReference type="Pfam" id="PF08801"/>
    </source>
</evidence>
<dbReference type="GO" id="GO:0006606">
    <property type="term" value="P:protein import into nucleus"/>
    <property type="evidence" value="ECO:0007669"/>
    <property type="project" value="TreeGrafter"/>
</dbReference>
<evidence type="ECO:0000256" key="4">
    <source>
        <dbReference type="ARBA" id="ARBA00022816"/>
    </source>
</evidence>
<feature type="compositionally biased region" description="Low complexity" evidence="8">
    <location>
        <begin position="1355"/>
        <end position="1374"/>
    </location>
</feature>
<dbReference type="EMBL" id="MU001881">
    <property type="protein sequence ID" value="KAF2794749.1"/>
    <property type="molecule type" value="Genomic_DNA"/>
</dbReference>
<keyword evidence="5" id="KW-0653">Protein transport</keyword>
<evidence type="ECO:0000256" key="2">
    <source>
        <dbReference type="ARBA" id="ARBA00005569"/>
    </source>
</evidence>
<evidence type="ECO:0000256" key="6">
    <source>
        <dbReference type="ARBA" id="ARBA00023010"/>
    </source>
</evidence>